<dbReference type="SUPFAM" id="SSF57667">
    <property type="entry name" value="beta-beta-alpha zinc fingers"/>
    <property type="match status" value="1"/>
</dbReference>
<dbReference type="Gene3D" id="3.30.160.60">
    <property type="entry name" value="Classic Zinc Finger"/>
    <property type="match status" value="1"/>
</dbReference>
<feature type="domain" description="C2H2-type" evidence="2">
    <location>
        <begin position="161"/>
        <end position="188"/>
    </location>
</feature>
<dbReference type="GO" id="GO:0008270">
    <property type="term" value="F:zinc ion binding"/>
    <property type="evidence" value="ECO:0007669"/>
    <property type="project" value="UniProtKB-KW"/>
</dbReference>
<name>A0AAV8UMK5_9RHOD</name>
<comment type="caution">
    <text evidence="3">The sequence shown here is derived from an EMBL/GenBank/DDBJ whole genome shotgun (WGS) entry which is preliminary data.</text>
</comment>
<gene>
    <name evidence="3" type="ORF">NDN08_004776</name>
</gene>
<reference evidence="3 4" key="1">
    <citation type="journal article" date="2023" name="Nat. Commun.">
        <title>Origin of minicircular mitochondrial genomes in red algae.</title>
        <authorList>
            <person name="Lee Y."/>
            <person name="Cho C.H."/>
            <person name="Lee Y.M."/>
            <person name="Park S.I."/>
            <person name="Yang J.H."/>
            <person name="West J.A."/>
            <person name="Bhattacharya D."/>
            <person name="Yoon H.S."/>
        </authorList>
    </citation>
    <scope>NUCLEOTIDE SEQUENCE [LARGE SCALE GENOMIC DNA]</scope>
    <source>
        <strain evidence="3 4">CCMP1338</strain>
        <tissue evidence="3">Whole cell</tissue>
    </source>
</reference>
<keyword evidence="1" id="KW-0863">Zinc-finger</keyword>
<protein>
    <recommendedName>
        <fullName evidence="2">C2H2-type domain-containing protein</fullName>
    </recommendedName>
</protein>
<dbReference type="SMART" id="SM00355">
    <property type="entry name" value="ZnF_C2H2"/>
    <property type="match status" value="2"/>
</dbReference>
<evidence type="ECO:0000313" key="3">
    <source>
        <dbReference type="EMBL" id="KAJ8903674.1"/>
    </source>
</evidence>
<dbReference type="PROSITE" id="PS00028">
    <property type="entry name" value="ZINC_FINGER_C2H2_1"/>
    <property type="match status" value="1"/>
</dbReference>
<dbReference type="InterPro" id="IPR036236">
    <property type="entry name" value="Znf_C2H2_sf"/>
</dbReference>
<evidence type="ECO:0000259" key="2">
    <source>
        <dbReference type="PROSITE" id="PS50157"/>
    </source>
</evidence>
<accession>A0AAV8UMK5</accession>
<keyword evidence="4" id="KW-1185">Reference proteome</keyword>
<keyword evidence="1" id="KW-0862">Zinc</keyword>
<dbReference type="EMBL" id="JAMWBK010000007">
    <property type="protein sequence ID" value="KAJ8903674.1"/>
    <property type="molecule type" value="Genomic_DNA"/>
</dbReference>
<dbReference type="PROSITE" id="PS50157">
    <property type="entry name" value="ZINC_FINGER_C2H2_2"/>
    <property type="match status" value="1"/>
</dbReference>
<dbReference type="InterPro" id="IPR013087">
    <property type="entry name" value="Znf_C2H2_type"/>
</dbReference>
<dbReference type="Proteomes" id="UP001157974">
    <property type="component" value="Unassembled WGS sequence"/>
</dbReference>
<organism evidence="3 4">
    <name type="scientific">Rhodosorus marinus</name>
    <dbReference type="NCBI Taxonomy" id="101924"/>
    <lineage>
        <taxon>Eukaryota</taxon>
        <taxon>Rhodophyta</taxon>
        <taxon>Stylonematophyceae</taxon>
        <taxon>Stylonematales</taxon>
        <taxon>Stylonemataceae</taxon>
        <taxon>Rhodosorus</taxon>
    </lineage>
</organism>
<proteinExistence type="predicted"/>
<sequence>MEAIRDDEPEFGFQLEELDSMTDLFSFENAANVKPQPASVDDLWGAEKPLRQLSEMMKRETSEPDFNDVLIQVLQCPIPDTLNDIEDETILSELSPTTATPSEMELEFPVFENRVDVQLPVSNRGPIQEDDASISAVSHDHLDSSPMKRSPPVPALSKKERVCHVCGYEFMWPNRLRLHMRKHNDDKPLQCKNKGCDYRAKWNSGMAYHMKNHCKFNSAAPN</sequence>
<dbReference type="AlphaFoldDB" id="A0AAV8UMK5"/>
<keyword evidence="1" id="KW-0479">Metal-binding</keyword>
<evidence type="ECO:0000256" key="1">
    <source>
        <dbReference type="PROSITE-ProRule" id="PRU00042"/>
    </source>
</evidence>
<evidence type="ECO:0000313" key="4">
    <source>
        <dbReference type="Proteomes" id="UP001157974"/>
    </source>
</evidence>